<feature type="transmembrane region" description="Helical" evidence="3">
    <location>
        <begin position="429"/>
        <end position="448"/>
    </location>
</feature>
<protein>
    <submittedName>
        <fullName evidence="4">Uncharacterized protein</fullName>
    </submittedName>
</protein>
<evidence type="ECO:0000256" key="3">
    <source>
        <dbReference type="SAM" id="Phobius"/>
    </source>
</evidence>
<evidence type="ECO:0000256" key="1">
    <source>
        <dbReference type="ARBA" id="ARBA00005375"/>
    </source>
</evidence>
<keyword evidence="3" id="KW-1133">Transmembrane helix</keyword>
<organism evidence="4 5">
    <name type="scientific">Lagenidium giganteum</name>
    <dbReference type="NCBI Taxonomy" id="4803"/>
    <lineage>
        <taxon>Eukaryota</taxon>
        <taxon>Sar</taxon>
        <taxon>Stramenopiles</taxon>
        <taxon>Oomycota</taxon>
        <taxon>Peronosporomycetes</taxon>
        <taxon>Pythiales</taxon>
        <taxon>Pythiaceae</taxon>
    </lineage>
</organism>
<dbReference type="Pfam" id="PF00328">
    <property type="entry name" value="His_Phos_2"/>
    <property type="match status" value="1"/>
</dbReference>
<dbReference type="Gene3D" id="3.40.50.1240">
    <property type="entry name" value="Phosphoglycerate mutase-like"/>
    <property type="match status" value="1"/>
</dbReference>
<dbReference type="InterPro" id="IPR050645">
    <property type="entry name" value="Histidine_acid_phosphatase"/>
</dbReference>
<dbReference type="AlphaFoldDB" id="A0AAV2YRR7"/>
<proteinExistence type="inferred from homology"/>
<accession>A0AAV2YRR7</accession>
<evidence type="ECO:0000313" key="5">
    <source>
        <dbReference type="Proteomes" id="UP001146120"/>
    </source>
</evidence>
<evidence type="ECO:0000313" key="4">
    <source>
        <dbReference type="EMBL" id="DAZ95907.1"/>
    </source>
</evidence>
<keyword evidence="2" id="KW-0378">Hydrolase</keyword>
<keyword evidence="5" id="KW-1185">Reference proteome</keyword>
<dbReference type="Proteomes" id="UP001146120">
    <property type="component" value="Unassembled WGS sequence"/>
</dbReference>
<comment type="caution">
    <text evidence="4">The sequence shown here is derived from an EMBL/GenBank/DDBJ whole genome shotgun (WGS) entry which is preliminary data.</text>
</comment>
<dbReference type="GO" id="GO:0016791">
    <property type="term" value="F:phosphatase activity"/>
    <property type="evidence" value="ECO:0007669"/>
    <property type="project" value="TreeGrafter"/>
</dbReference>
<dbReference type="InterPro" id="IPR029033">
    <property type="entry name" value="His_PPase_superfam"/>
</dbReference>
<dbReference type="PANTHER" id="PTHR11567:SF110">
    <property type="entry name" value="2-PHOSPHOXYLOSE PHOSPHATASE 1"/>
    <property type="match status" value="1"/>
</dbReference>
<gene>
    <name evidence="4" type="ORF">N0F65_012618</name>
</gene>
<dbReference type="InterPro" id="IPR000560">
    <property type="entry name" value="His_Pase_clade-2"/>
</dbReference>
<evidence type="ECO:0000256" key="2">
    <source>
        <dbReference type="ARBA" id="ARBA00022801"/>
    </source>
</evidence>
<dbReference type="EMBL" id="DAKRPA010000185">
    <property type="protein sequence ID" value="DAZ95907.1"/>
    <property type="molecule type" value="Genomic_DNA"/>
</dbReference>
<keyword evidence="3" id="KW-0812">Transmembrane</keyword>
<dbReference type="SUPFAM" id="SSF53254">
    <property type="entry name" value="Phosphoglycerate mutase-like"/>
    <property type="match status" value="1"/>
</dbReference>
<sequence>MSSMMNVSTAAAANAADSSLLGVLTLSVDGLAAPKAAAELICPKMRRSFDMYDVPLAQLTSLGMQQMMELGAHIRQQYVEDRALLAPSLRQKGGGRTEFDSYFHASWLDRFAQGAVAMGHGLYPDVDGPEGLFPQPVPVYMQFEKTEHDLAAVRGPCKRTKKNDYKKYAHQRAPDLLWAHRKLLRKVSKHCGIDFTDYSYASGGVDQVGSIIDLAEMLASDRAHGFPMLPGLTDDMFDELQQLAFQAMVERSLSSSRRVTYWLGGFTDVFMNNLRAMQGTEQGAPHKLYSYHAQRELSLALQKLLEWQPPASGNDSVPSALGLNALPPSSTLFFELHATQPPASTEIPVTSKFHVRTYQWTPQDGRQPVQLGICQDLACPWEAVEARFHTHLNKTGLWYDICDYHLVNAPVKKSLLSASLEMAWMNFDMFLYAVVLFVSVGFAVTATVRRIEKLERSRRPQTTPRRLRLARTAL</sequence>
<name>A0AAV2YRR7_9STRA</name>
<keyword evidence="3" id="KW-0472">Membrane</keyword>
<reference evidence="4" key="1">
    <citation type="submission" date="2022-11" db="EMBL/GenBank/DDBJ databases">
        <authorList>
            <person name="Morgan W.R."/>
            <person name="Tartar A."/>
        </authorList>
    </citation>
    <scope>NUCLEOTIDE SEQUENCE</scope>
    <source>
        <strain evidence="4">ARSEF 373</strain>
    </source>
</reference>
<dbReference type="PANTHER" id="PTHR11567">
    <property type="entry name" value="ACID PHOSPHATASE-RELATED"/>
    <property type="match status" value="1"/>
</dbReference>
<comment type="similarity">
    <text evidence="1">Belongs to the histidine acid phosphatase family.</text>
</comment>
<reference evidence="4" key="2">
    <citation type="journal article" date="2023" name="Microbiol Resour">
        <title>Decontamination and Annotation of the Draft Genome Sequence of the Oomycete Lagenidium giganteum ARSEF 373.</title>
        <authorList>
            <person name="Morgan W.R."/>
            <person name="Tartar A."/>
        </authorList>
    </citation>
    <scope>NUCLEOTIDE SEQUENCE</scope>
    <source>
        <strain evidence="4">ARSEF 373</strain>
    </source>
</reference>